<dbReference type="SUPFAM" id="SSF46894">
    <property type="entry name" value="C-terminal effector domain of the bipartite response regulators"/>
    <property type="match status" value="1"/>
</dbReference>
<feature type="domain" description="OmpR/PhoB-type" evidence="5">
    <location>
        <begin position="123"/>
        <end position="224"/>
    </location>
</feature>
<dbReference type="InterPro" id="IPR036388">
    <property type="entry name" value="WH-like_DNA-bd_sf"/>
</dbReference>
<dbReference type="Proteomes" id="UP000195139">
    <property type="component" value="Unassembled WGS sequence"/>
</dbReference>
<evidence type="ECO:0000256" key="4">
    <source>
        <dbReference type="PROSITE-ProRule" id="PRU01091"/>
    </source>
</evidence>
<evidence type="ECO:0000313" key="7">
    <source>
        <dbReference type="EMBL" id="OTO02759.1"/>
    </source>
</evidence>
<dbReference type="Gene3D" id="1.10.10.10">
    <property type="entry name" value="Winged helix-like DNA-binding domain superfamily/Winged helix DNA-binding domain"/>
    <property type="match status" value="1"/>
</dbReference>
<comment type="caution">
    <text evidence="7">The sequence shown here is derived from an EMBL/GenBank/DDBJ whole genome shotgun (WGS) entry which is preliminary data.</text>
</comment>
<dbReference type="RefSeq" id="WP_086332020.1">
    <property type="nucleotide sequence ID" value="NZ_NGLE02000001.1"/>
</dbReference>
<dbReference type="EMBL" id="NGLE01000008">
    <property type="protein sequence ID" value="OTO02759.1"/>
    <property type="molecule type" value="Genomic_DNA"/>
</dbReference>
<sequence>MYNIGYVSLNTPQNEYFKQLETDQSCSLKLVEDLDLSQVNSMDVLILEESEELNFTKICECLLEVRKSSDIYLLILSDLNHTIYTSRMVYLKLGADGVFTEDLEEFDLILKNILKRIKNKMVEPTEDNNSFEMIPEKSCALINKQKEIDLTRQEFTALSILYKNKNQTVTYEDIYNCVWNNNSEKVEKNRVCNLVSHVRKKLSKQLNSPVRVKTVRSIGYILEV</sequence>
<protein>
    <recommendedName>
        <fullName evidence="5">OmpR/PhoB-type domain-containing protein</fullName>
    </recommendedName>
</protein>
<reference evidence="6 8" key="2">
    <citation type="submission" date="2018-07" db="EMBL/GenBank/DDBJ databases">
        <title>The Genome Sequence of Enterococcus sp. DIV0659b.</title>
        <authorList>
            <consortium name="The Broad Institute Genomics Platform"/>
            <consortium name="The Broad Institute Genomic Center for Infectious Diseases"/>
            <person name="Earl A."/>
            <person name="Manson A."/>
            <person name="Schwartman J."/>
            <person name="Gilmore M."/>
            <person name="Abouelleil A."/>
            <person name="Cao P."/>
            <person name="Chapman S."/>
            <person name="Cusick C."/>
            <person name="Shea T."/>
            <person name="Young S."/>
            <person name="Neafsey D."/>
            <person name="Nusbaum C."/>
            <person name="Birren B."/>
        </authorList>
    </citation>
    <scope>NUCLEOTIDE SEQUENCE [LARGE SCALE GENOMIC DNA]</scope>
    <source>
        <strain evidence="6 8">4G2_DIV0659</strain>
    </source>
</reference>
<dbReference type="STRING" id="1834181.A5880_003181"/>
<dbReference type="GO" id="GO:0006355">
    <property type="term" value="P:regulation of DNA-templated transcription"/>
    <property type="evidence" value="ECO:0007669"/>
    <property type="project" value="InterPro"/>
</dbReference>
<keyword evidence="8" id="KW-1185">Reference proteome</keyword>
<evidence type="ECO:0000259" key="5">
    <source>
        <dbReference type="PROSITE" id="PS51755"/>
    </source>
</evidence>
<keyword evidence="1" id="KW-0805">Transcription regulation</keyword>
<evidence type="ECO:0000313" key="8">
    <source>
        <dbReference type="Proteomes" id="UP000195139"/>
    </source>
</evidence>
<evidence type="ECO:0000313" key="6">
    <source>
        <dbReference type="EMBL" id="MEI5995564.1"/>
    </source>
</evidence>
<dbReference type="GO" id="GO:0000160">
    <property type="term" value="P:phosphorelay signal transduction system"/>
    <property type="evidence" value="ECO:0007669"/>
    <property type="project" value="InterPro"/>
</dbReference>
<dbReference type="InterPro" id="IPR016032">
    <property type="entry name" value="Sig_transdc_resp-reg_C-effctor"/>
</dbReference>
<evidence type="ECO:0000256" key="3">
    <source>
        <dbReference type="ARBA" id="ARBA00023163"/>
    </source>
</evidence>
<dbReference type="CDD" id="cd00383">
    <property type="entry name" value="trans_reg_C"/>
    <property type="match status" value="1"/>
</dbReference>
<keyword evidence="3" id="KW-0804">Transcription</keyword>
<organism evidence="7">
    <name type="scientific">Candidatus Enterococcus mansonii</name>
    <dbReference type="NCBI Taxonomy" id="1834181"/>
    <lineage>
        <taxon>Bacteria</taxon>
        <taxon>Bacillati</taxon>
        <taxon>Bacillota</taxon>
        <taxon>Bacilli</taxon>
        <taxon>Lactobacillales</taxon>
        <taxon>Enterococcaceae</taxon>
        <taxon>Enterococcus</taxon>
    </lineage>
</organism>
<gene>
    <name evidence="6" type="ORF">A5880_003155</name>
    <name evidence="7" type="ORF">A5880_003181</name>
</gene>
<name>A0A242BXU1_9ENTE</name>
<dbReference type="EMBL" id="NGLE02000001">
    <property type="protein sequence ID" value="MEI5995564.1"/>
    <property type="molecule type" value="Genomic_DNA"/>
</dbReference>
<dbReference type="GO" id="GO:0003677">
    <property type="term" value="F:DNA binding"/>
    <property type="evidence" value="ECO:0007669"/>
    <property type="project" value="UniProtKB-UniRule"/>
</dbReference>
<proteinExistence type="predicted"/>
<evidence type="ECO:0000256" key="2">
    <source>
        <dbReference type="ARBA" id="ARBA00023125"/>
    </source>
</evidence>
<dbReference type="SMART" id="SM00862">
    <property type="entry name" value="Trans_reg_C"/>
    <property type="match status" value="1"/>
</dbReference>
<dbReference type="AlphaFoldDB" id="A0A242BXU1"/>
<dbReference type="OrthoDB" id="2182291at2"/>
<reference evidence="7" key="1">
    <citation type="submission" date="2017-05" db="EMBL/GenBank/DDBJ databases">
        <title>The Genome Sequence of Enterococcus sp. 4G2_DIV0659.</title>
        <authorList>
            <consortium name="The Broad Institute Genomics Platform"/>
            <consortium name="The Broad Institute Genomic Center for Infectious Diseases"/>
            <person name="Earl A."/>
            <person name="Manson A."/>
            <person name="Schwartman J."/>
            <person name="Gilmore M."/>
            <person name="Abouelleil A."/>
            <person name="Cao P."/>
            <person name="Chapman S."/>
            <person name="Cusick C."/>
            <person name="Shea T."/>
            <person name="Young S."/>
            <person name="Neafsey D."/>
            <person name="Nusbaum C."/>
            <person name="Birren B."/>
        </authorList>
    </citation>
    <scope>NUCLEOTIDE SEQUENCE [LARGE SCALE GENOMIC DNA]</scope>
    <source>
        <strain evidence="7">4G2_DIV0659</strain>
    </source>
</reference>
<keyword evidence="2 4" id="KW-0238">DNA-binding</keyword>
<dbReference type="PROSITE" id="PS51755">
    <property type="entry name" value="OMPR_PHOB"/>
    <property type="match status" value="1"/>
</dbReference>
<accession>A0A242BXU1</accession>
<feature type="DNA-binding region" description="OmpR/PhoB-type" evidence="4">
    <location>
        <begin position="123"/>
        <end position="224"/>
    </location>
</feature>
<dbReference type="Pfam" id="PF00486">
    <property type="entry name" value="Trans_reg_C"/>
    <property type="match status" value="1"/>
</dbReference>
<evidence type="ECO:0000256" key="1">
    <source>
        <dbReference type="ARBA" id="ARBA00023015"/>
    </source>
</evidence>
<dbReference type="InterPro" id="IPR001867">
    <property type="entry name" value="OmpR/PhoB-type_DNA-bd"/>
</dbReference>